<dbReference type="GO" id="GO:0005737">
    <property type="term" value="C:cytoplasm"/>
    <property type="evidence" value="ECO:0007669"/>
    <property type="project" value="TreeGrafter"/>
</dbReference>
<evidence type="ECO:0000256" key="1">
    <source>
        <dbReference type="ARBA" id="ARBA00010364"/>
    </source>
</evidence>
<comment type="similarity">
    <text evidence="1 2">Belongs to the UPF0235 family.</text>
</comment>
<dbReference type="Gene3D" id="3.30.1200.10">
    <property type="entry name" value="YggU-like"/>
    <property type="match status" value="1"/>
</dbReference>
<reference evidence="3 4" key="1">
    <citation type="journal article" date="2011" name="ISME J.">
        <title>Community ecology of hot spring cyanobacterial mats: predominant populations and their functional potential.</title>
        <authorList>
            <person name="Klatt C.G."/>
            <person name="Wood J.M."/>
            <person name="Rusch D.B."/>
            <person name="Bateson M.M."/>
            <person name="Hamamura N."/>
            <person name="Heidelberg J.F."/>
            <person name="Grossman A.R."/>
            <person name="Bhaya D."/>
            <person name="Cohan F.M."/>
            <person name="Kuhl M."/>
            <person name="Bryant D.A."/>
            <person name="Ward D.M."/>
        </authorList>
    </citation>
    <scope>NUCLEOTIDE SEQUENCE [LARGE SCALE GENOMIC DNA]</scope>
    <source>
        <strain evidence="3">OS</strain>
    </source>
</reference>
<sequence length="77" mass="8613">MSGKYIAVYVHPRARQRRIALRGENRYEVWVPEAPADGAANKAVQRLLAEALTVAPSRLALIRGHTSRKKVFQLMSA</sequence>
<dbReference type="NCBIfam" id="TIGR00251">
    <property type="entry name" value="DUF167 family protein"/>
    <property type="match status" value="1"/>
</dbReference>
<gene>
    <name evidence="3" type="ORF">D0433_08540</name>
</gene>
<name>A0A395M0Z8_9BACT</name>
<protein>
    <recommendedName>
        <fullName evidence="2">UPF0235 protein D0433_08540</fullName>
    </recommendedName>
</protein>
<dbReference type="PANTHER" id="PTHR13420:SF7">
    <property type="entry name" value="UPF0235 PROTEIN C15ORF40"/>
    <property type="match status" value="1"/>
</dbReference>
<dbReference type="HAMAP" id="MF_00634">
    <property type="entry name" value="UPF0235"/>
    <property type="match status" value="1"/>
</dbReference>
<evidence type="ECO:0000313" key="3">
    <source>
        <dbReference type="EMBL" id="RFM23898.1"/>
    </source>
</evidence>
<accession>A0A395M0Z8</accession>
<dbReference type="AlphaFoldDB" id="A0A395M0Z8"/>
<dbReference type="Proteomes" id="UP000266389">
    <property type="component" value="Unassembled WGS sequence"/>
</dbReference>
<dbReference type="InterPro" id="IPR036591">
    <property type="entry name" value="YggU-like_sf"/>
</dbReference>
<dbReference type="InterPro" id="IPR003746">
    <property type="entry name" value="DUF167"/>
</dbReference>
<evidence type="ECO:0000313" key="4">
    <source>
        <dbReference type="Proteomes" id="UP000266389"/>
    </source>
</evidence>
<comment type="caution">
    <text evidence="3">The sequence shown here is derived from an EMBL/GenBank/DDBJ whole genome shotgun (WGS) entry which is preliminary data.</text>
</comment>
<dbReference type="PANTHER" id="PTHR13420">
    <property type="entry name" value="UPF0235 PROTEIN C15ORF40"/>
    <property type="match status" value="1"/>
</dbReference>
<dbReference type="Pfam" id="PF02594">
    <property type="entry name" value="DUF167"/>
    <property type="match status" value="1"/>
</dbReference>
<proteinExistence type="inferred from homology"/>
<dbReference type="EMBL" id="PHFL01000052">
    <property type="protein sequence ID" value="RFM23898.1"/>
    <property type="molecule type" value="Genomic_DNA"/>
</dbReference>
<dbReference type="SUPFAM" id="SSF69786">
    <property type="entry name" value="YggU-like"/>
    <property type="match status" value="1"/>
</dbReference>
<evidence type="ECO:0000256" key="2">
    <source>
        <dbReference type="HAMAP-Rule" id="MF_00634"/>
    </source>
</evidence>
<dbReference type="SMART" id="SM01152">
    <property type="entry name" value="DUF167"/>
    <property type="match status" value="1"/>
</dbReference>
<organism evidence="3 4">
    <name type="scientific">Candidatus Thermochlorobacter aerophilus</name>
    <dbReference type="NCBI Taxonomy" id="1868324"/>
    <lineage>
        <taxon>Bacteria</taxon>
        <taxon>Pseudomonadati</taxon>
        <taxon>Chlorobiota</taxon>
        <taxon>Chlorobiia</taxon>
        <taxon>Chlorobiales</taxon>
        <taxon>Candidatus Thermochlorobacteriaceae</taxon>
        <taxon>Candidatus Thermochlorobacter</taxon>
    </lineage>
</organism>